<dbReference type="eggNOG" id="ENOG502QR9T">
    <property type="taxonomic scope" value="Eukaryota"/>
</dbReference>
<sequence>MTTPANSKNFLLDKYHSLRNYLERDTLGSEVLIYGTSSLMLLVAYAKRKPAYLVRQFKQPSHIPERIINERVMHTGKISAVQQRDQDTLLLIKHRPWLPIFTSNKKLLPVKLPGVKVNANGYSWLQQCLVGRDATFIPLNKSSNQDFVVCQLCLVHPPKGNRLLDVSETLLKLRFAKFAKDVAAGVKRNGKYYKHLQNVEATTTAKEAWLAWASRYPYIWQRFNDLKASILPKQKLLPELVR</sequence>
<keyword evidence="2" id="KW-1185">Reference proteome</keyword>
<dbReference type="InterPro" id="IPR042421">
    <property type="entry name" value="C3orf33-like"/>
</dbReference>
<dbReference type="PANTHER" id="PTHR28434:SF1">
    <property type="entry name" value="PROTEIN C3ORF33"/>
    <property type="match status" value="1"/>
</dbReference>
<reference evidence="1 2" key="1">
    <citation type="journal article" date="2007" name="Nature">
        <title>Evolution of genes and genomes on the Drosophila phylogeny.</title>
        <authorList>
            <consortium name="Drosophila 12 Genomes Consortium"/>
            <person name="Clark A.G."/>
            <person name="Eisen M.B."/>
            <person name="Smith D.R."/>
            <person name="Bergman C.M."/>
            <person name="Oliver B."/>
            <person name="Markow T.A."/>
            <person name="Kaufman T.C."/>
            <person name="Kellis M."/>
            <person name="Gelbart W."/>
            <person name="Iyer V.N."/>
            <person name="Pollard D.A."/>
            <person name="Sackton T.B."/>
            <person name="Larracuente A.M."/>
            <person name="Singh N.D."/>
            <person name="Abad J.P."/>
            <person name="Abt D.N."/>
            <person name="Adryan B."/>
            <person name="Aguade M."/>
            <person name="Akashi H."/>
            <person name="Anderson W.W."/>
            <person name="Aquadro C.F."/>
            <person name="Ardell D.H."/>
            <person name="Arguello R."/>
            <person name="Artieri C.G."/>
            <person name="Barbash D.A."/>
            <person name="Barker D."/>
            <person name="Barsanti P."/>
            <person name="Batterham P."/>
            <person name="Batzoglou S."/>
            <person name="Begun D."/>
            <person name="Bhutkar A."/>
            <person name="Blanco E."/>
            <person name="Bosak S.A."/>
            <person name="Bradley R.K."/>
            <person name="Brand A.D."/>
            <person name="Brent M.R."/>
            <person name="Brooks A.N."/>
            <person name="Brown R.H."/>
            <person name="Butlin R.K."/>
            <person name="Caggese C."/>
            <person name="Calvi B.R."/>
            <person name="Bernardo de Carvalho A."/>
            <person name="Caspi A."/>
            <person name="Castrezana S."/>
            <person name="Celniker S.E."/>
            <person name="Chang J.L."/>
            <person name="Chapple C."/>
            <person name="Chatterji S."/>
            <person name="Chinwalla A."/>
            <person name="Civetta A."/>
            <person name="Clifton S.W."/>
            <person name="Comeron J.M."/>
            <person name="Costello J.C."/>
            <person name="Coyne J.A."/>
            <person name="Daub J."/>
            <person name="David R.G."/>
            <person name="Delcher A.L."/>
            <person name="Delehaunty K."/>
            <person name="Do C.B."/>
            <person name="Ebling H."/>
            <person name="Edwards K."/>
            <person name="Eickbush T."/>
            <person name="Evans J.D."/>
            <person name="Filipski A."/>
            <person name="Findeiss S."/>
            <person name="Freyhult E."/>
            <person name="Fulton L."/>
            <person name="Fulton R."/>
            <person name="Garcia A.C."/>
            <person name="Gardiner A."/>
            <person name="Garfield D.A."/>
            <person name="Garvin B.E."/>
            <person name="Gibson G."/>
            <person name="Gilbert D."/>
            <person name="Gnerre S."/>
            <person name="Godfrey J."/>
            <person name="Good R."/>
            <person name="Gotea V."/>
            <person name="Gravely B."/>
            <person name="Greenberg A.J."/>
            <person name="Griffiths-Jones S."/>
            <person name="Gross S."/>
            <person name="Guigo R."/>
            <person name="Gustafson E.A."/>
            <person name="Haerty W."/>
            <person name="Hahn M.W."/>
            <person name="Halligan D.L."/>
            <person name="Halpern A.L."/>
            <person name="Halter G.M."/>
            <person name="Han M.V."/>
            <person name="Heger A."/>
            <person name="Hillier L."/>
            <person name="Hinrichs A.S."/>
            <person name="Holmes I."/>
            <person name="Hoskins R.A."/>
            <person name="Hubisz M.J."/>
            <person name="Hultmark D."/>
            <person name="Huntley M.A."/>
            <person name="Jaffe D.B."/>
            <person name="Jagadeeshan S."/>
            <person name="Jeck W.R."/>
            <person name="Johnson J."/>
            <person name="Jones C.D."/>
            <person name="Jordan W.C."/>
            <person name="Karpen G.H."/>
            <person name="Kataoka E."/>
            <person name="Keightley P.D."/>
            <person name="Kheradpour P."/>
            <person name="Kirkness E.F."/>
            <person name="Koerich L.B."/>
            <person name="Kristiansen K."/>
            <person name="Kudrna D."/>
            <person name="Kulathinal R.J."/>
            <person name="Kumar S."/>
            <person name="Kwok R."/>
            <person name="Lander E."/>
            <person name="Langley C.H."/>
            <person name="Lapoint R."/>
            <person name="Lazzaro B.P."/>
            <person name="Lee S.J."/>
            <person name="Levesque L."/>
            <person name="Li R."/>
            <person name="Lin C.F."/>
            <person name="Lin M.F."/>
            <person name="Lindblad-Toh K."/>
            <person name="Llopart A."/>
            <person name="Long M."/>
            <person name="Low L."/>
            <person name="Lozovsky E."/>
            <person name="Lu J."/>
            <person name="Luo M."/>
            <person name="Machado C.A."/>
            <person name="Makalowski W."/>
            <person name="Marzo M."/>
            <person name="Matsuda M."/>
            <person name="Matzkin L."/>
            <person name="McAllister B."/>
            <person name="McBride C.S."/>
            <person name="McKernan B."/>
            <person name="McKernan K."/>
            <person name="Mendez-Lago M."/>
            <person name="Minx P."/>
            <person name="Mollenhauer M.U."/>
            <person name="Montooth K."/>
            <person name="Mount S.M."/>
            <person name="Mu X."/>
            <person name="Myers E."/>
            <person name="Negre B."/>
            <person name="Newfeld S."/>
            <person name="Nielsen R."/>
            <person name="Noor M.A."/>
            <person name="O'Grady P."/>
            <person name="Pachter L."/>
            <person name="Papaceit M."/>
            <person name="Parisi M.J."/>
            <person name="Parisi M."/>
            <person name="Parts L."/>
            <person name="Pedersen J.S."/>
            <person name="Pesole G."/>
            <person name="Phillippy A.M."/>
            <person name="Ponting C.P."/>
            <person name="Pop M."/>
            <person name="Porcelli D."/>
            <person name="Powell J.R."/>
            <person name="Prohaska S."/>
            <person name="Pruitt K."/>
            <person name="Puig M."/>
            <person name="Quesneville H."/>
            <person name="Ram K.R."/>
            <person name="Rand D."/>
            <person name="Rasmussen M.D."/>
            <person name="Reed L.K."/>
            <person name="Reenan R."/>
            <person name="Reily A."/>
            <person name="Remington K.A."/>
            <person name="Rieger T.T."/>
            <person name="Ritchie M.G."/>
            <person name="Robin C."/>
            <person name="Rogers Y.H."/>
            <person name="Rohde C."/>
            <person name="Rozas J."/>
            <person name="Rubenfield M.J."/>
            <person name="Ruiz A."/>
            <person name="Russo S."/>
            <person name="Salzberg S.L."/>
            <person name="Sanchez-Gracia A."/>
            <person name="Saranga D.J."/>
            <person name="Sato H."/>
            <person name="Schaeffer S.W."/>
            <person name="Schatz M.C."/>
            <person name="Schlenke T."/>
            <person name="Schwartz R."/>
            <person name="Segarra C."/>
            <person name="Singh R.S."/>
            <person name="Sirot L."/>
            <person name="Sirota M."/>
            <person name="Sisneros N.B."/>
            <person name="Smith C.D."/>
            <person name="Smith T.F."/>
            <person name="Spieth J."/>
            <person name="Stage D.E."/>
            <person name="Stark A."/>
            <person name="Stephan W."/>
            <person name="Strausberg R.L."/>
            <person name="Strempel S."/>
            <person name="Sturgill D."/>
            <person name="Sutton G."/>
            <person name="Sutton G.G."/>
            <person name="Tao W."/>
            <person name="Teichmann S."/>
            <person name="Tobari Y.N."/>
            <person name="Tomimura Y."/>
            <person name="Tsolas J.M."/>
            <person name="Valente V.L."/>
            <person name="Venter E."/>
            <person name="Venter J.C."/>
            <person name="Vicario S."/>
            <person name="Vieira F.G."/>
            <person name="Vilella A.J."/>
            <person name="Villasante A."/>
            <person name="Walenz B."/>
            <person name="Wang J."/>
            <person name="Wasserman M."/>
            <person name="Watts T."/>
            <person name="Wilson D."/>
            <person name="Wilson R.K."/>
            <person name="Wing R.A."/>
            <person name="Wolfner M.F."/>
            <person name="Wong A."/>
            <person name="Wong G.K."/>
            <person name="Wu C.I."/>
            <person name="Wu G."/>
            <person name="Yamamoto D."/>
            <person name="Yang H.P."/>
            <person name="Yang S.P."/>
            <person name="Yorke J.A."/>
            <person name="Yoshida K."/>
            <person name="Zdobnov E."/>
            <person name="Zhang P."/>
            <person name="Zhang Y."/>
            <person name="Zimin A.V."/>
            <person name="Baldwin J."/>
            <person name="Abdouelleil A."/>
            <person name="Abdulkadir J."/>
            <person name="Abebe A."/>
            <person name="Abera B."/>
            <person name="Abreu J."/>
            <person name="Acer S.C."/>
            <person name="Aftuck L."/>
            <person name="Alexander A."/>
            <person name="An P."/>
            <person name="Anderson E."/>
            <person name="Anderson S."/>
            <person name="Arachi H."/>
            <person name="Azer M."/>
            <person name="Bachantsang P."/>
            <person name="Barry A."/>
            <person name="Bayul T."/>
            <person name="Berlin A."/>
            <person name="Bessette D."/>
            <person name="Bloom T."/>
            <person name="Blye J."/>
            <person name="Boguslavskiy L."/>
            <person name="Bonnet C."/>
            <person name="Boukhgalter B."/>
            <person name="Bourzgui I."/>
            <person name="Brown A."/>
            <person name="Cahill P."/>
            <person name="Channer S."/>
            <person name="Cheshatsang Y."/>
            <person name="Chuda L."/>
            <person name="Citroen M."/>
            <person name="Collymore A."/>
            <person name="Cooke P."/>
            <person name="Costello M."/>
            <person name="D'Aco K."/>
            <person name="Daza R."/>
            <person name="De Haan G."/>
            <person name="DeGray S."/>
            <person name="DeMaso C."/>
            <person name="Dhargay N."/>
            <person name="Dooley K."/>
            <person name="Dooley E."/>
            <person name="Doricent M."/>
            <person name="Dorje P."/>
            <person name="Dorjee K."/>
            <person name="Dupes A."/>
            <person name="Elong R."/>
            <person name="Falk J."/>
            <person name="Farina A."/>
            <person name="Faro S."/>
            <person name="Ferguson D."/>
            <person name="Fisher S."/>
            <person name="Foley C.D."/>
            <person name="Franke A."/>
            <person name="Friedrich D."/>
            <person name="Gadbois L."/>
            <person name="Gearin G."/>
            <person name="Gearin C.R."/>
            <person name="Giannoukos G."/>
            <person name="Goode T."/>
            <person name="Graham J."/>
            <person name="Grandbois E."/>
            <person name="Grewal S."/>
            <person name="Gyaltsen K."/>
            <person name="Hafez N."/>
            <person name="Hagos B."/>
            <person name="Hall J."/>
            <person name="Henson C."/>
            <person name="Hollinger A."/>
            <person name="Honan T."/>
            <person name="Huard M.D."/>
            <person name="Hughes L."/>
            <person name="Hurhula B."/>
            <person name="Husby M.E."/>
            <person name="Kamat A."/>
            <person name="Kanga B."/>
            <person name="Kashin S."/>
            <person name="Khazanovich D."/>
            <person name="Kisner P."/>
            <person name="Lance K."/>
            <person name="Lara M."/>
            <person name="Lee W."/>
            <person name="Lennon N."/>
            <person name="Letendre F."/>
            <person name="LeVine R."/>
            <person name="Lipovsky A."/>
            <person name="Liu X."/>
            <person name="Liu J."/>
            <person name="Liu S."/>
            <person name="Lokyitsang T."/>
            <person name="Lokyitsang Y."/>
            <person name="Lubonja R."/>
            <person name="Lui A."/>
            <person name="MacDonald P."/>
            <person name="Magnisalis V."/>
            <person name="Maru K."/>
            <person name="Matthews C."/>
            <person name="McCusker W."/>
            <person name="McDonough S."/>
            <person name="Mehta T."/>
            <person name="Meldrim J."/>
            <person name="Meneus L."/>
            <person name="Mihai O."/>
            <person name="Mihalev A."/>
            <person name="Mihova T."/>
            <person name="Mittelman R."/>
            <person name="Mlenga V."/>
            <person name="Montmayeur A."/>
            <person name="Mulrain L."/>
            <person name="Navidi A."/>
            <person name="Naylor J."/>
            <person name="Negash T."/>
            <person name="Nguyen T."/>
            <person name="Nguyen N."/>
            <person name="Nicol R."/>
            <person name="Norbu C."/>
            <person name="Norbu N."/>
            <person name="Novod N."/>
            <person name="O'Neill B."/>
            <person name="Osman S."/>
            <person name="Markiewicz E."/>
            <person name="Oyono O.L."/>
            <person name="Patti C."/>
            <person name="Phunkhang P."/>
            <person name="Pierre F."/>
            <person name="Priest M."/>
            <person name="Raghuraman S."/>
            <person name="Rege F."/>
            <person name="Reyes R."/>
            <person name="Rise C."/>
            <person name="Rogov P."/>
            <person name="Ross K."/>
            <person name="Ryan E."/>
            <person name="Settipalli S."/>
            <person name="Shea T."/>
            <person name="Sherpa N."/>
            <person name="Shi L."/>
            <person name="Shih D."/>
            <person name="Sparrow T."/>
            <person name="Spaulding J."/>
            <person name="Stalker J."/>
            <person name="Stange-Thomann N."/>
            <person name="Stavropoulos S."/>
            <person name="Stone C."/>
            <person name="Strader C."/>
            <person name="Tesfaye S."/>
            <person name="Thomson T."/>
            <person name="Thoulutsang Y."/>
            <person name="Thoulutsang D."/>
            <person name="Topham K."/>
            <person name="Topping I."/>
            <person name="Tsamla T."/>
            <person name="Vassiliev H."/>
            <person name="Vo A."/>
            <person name="Wangchuk T."/>
            <person name="Wangdi T."/>
            <person name="Weiand M."/>
            <person name="Wilkinson J."/>
            <person name="Wilson A."/>
            <person name="Yadav S."/>
            <person name="Young G."/>
            <person name="Yu Q."/>
            <person name="Zembek L."/>
            <person name="Zhong D."/>
            <person name="Zimmer A."/>
            <person name="Zwirko Z."/>
            <person name="Jaffe D.B."/>
            <person name="Alvarez P."/>
            <person name="Brockman W."/>
            <person name="Butler J."/>
            <person name="Chin C."/>
            <person name="Gnerre S."/>
            <person name="Grabherr M."/>
            <person name="Kleber M."/>
            <person name="Mauceli E."/>
            <person name="MacCallum I."/>
        </authorList>
    </citation>
    <scope>NUCLEOTIDE SEQUENCE [LARGE SCALE GENOMIC DNA]</scope>
    <source>
        <strain evidence="2">Tucson 14030-0811.24</strain>
    </source>
</reference>
<dbReference type="InParanoid" id="B4MPU9"/>
<dbReference type="EMBL" id="CH963849">
    <property type="protein sequence ID" value="EDW74138.1"/>
    <property type="molecule type" value="Genomic_DNA"/>
</dbReference>
<evidence type="ECO:0000313" key="2">
    <source>
        <dbReference type="Proteomes" id="UP000007798"/>
    </source>
</evidence>
<gene>
    <name evidence="1" type="primary">Dwil\GK19403</name>
    <name evidence="1" type="ORF">Dwil_GK19403</name>
</gene>
<protein>
    <submittedName>
        <fullName evidence="1">GK19403</fullName>
    </submittedName>
</protein>
<name>B4MPU9_DROWI</name>
<dbReference type="OMA" id="ISERVMH"/>
<dbReference type="Proteomes" id="UP000007798">
    <property type="component" value="Unassembled WGS sequence"/>
</dbReference>
<dbReference type="GO" id="GO:0005615">
    <property type="term" value="C:extracellular space"/>
    <property type="evidence" value="ECO:0007669"/>
    <property type="project" value="TreeGrafter"/>
</dbReference>
<dbReference type="FunCoup" id="B4MPU9">
    <property type="interactions" value="69"/>
</dbReference>
<dbReference type="AlphaFoldDB" id="B4MPU9"/>
<organism evidence="2">
    <name type="scientific">Drosophila willistoni</name>
    <name type="common">Fruit fly</name>
    <dbReference type="NCBI Taxonomy" id="7260"/>
    <lineage>
        <taxon>Eukaryota</taxon>
        <taxon>Metazoa</taxon>
        <taxon>Ecdysozoa</taxon>
        <taxon>Arthropoda</taxon>
        <taxon>Hexapoda</taxon>
        <taxon>Insecta</taxon>
        <taxon>Pterygota</taxon>
        <taxon>Neoptera</taxon>
        <taxon>Endopterygota</taxon>
        <taxon>Diptera</taxon>
        <taxon>Brachycera</taxon>
        <taxon>Muscomorpha</taxon>
        <taxon>Ephydroidea</taxon>
        <taxon>Drosophilidae</taxon>
        <taxon>Drosophila</taxon>
        <taxon>Sophophora</taxon>
    </lineage>
</organism>
<proteinExistence type="predicted"/>
<evidence type="ECO:0000313" key="1">
    <source>
        <dbReference type="EMBL" id="EDW74138.1"/>
    </source>
</evidence>
<dbReference type="PhylomeDB" id="B4MPU9"/>
<accession>B4MPU9</accession>
<dbReference type="HOGENOM" id="CLU_094702_0_0_1"/>
<dbReference type="OrthoDB" id="6220511at2759"/>
<dbReference type="PANTHER" id="PTHR28434">
    <property type="entry name" value="PROTEIN C3ORF33"/>
    <property type="match status" value="1"/>
</dbReference>
<dbReference type="KEGG" id="dwi:6640583"/>